<keyword evidence="1" id="KW-0472">Membrane</keyword>
<dbReference type="RefSeq" id="WP_204918471.1">
    <property type="nucleotide sequence ID" value="NZ_BAAAQP010000003.1"/>
</dbReference>
<feature type="transmembrane region" description="Helical" evidence="1">
    <location>
        <begin position="17"/>
        <end position="34"/>
    </location>
</feature>
<evidence type="ECO:0000313" key="3">
    <source>
        <dbReference type="Proteomes" id="UP000704762"/>
    </source>
</evidence>
<sequence>MVQQPDAGRQVAKEARLWVLALVCATGGATAVALSDSLAIGVAVFLGLLGVLGPILYAYEKKQRR</sequence>
<protein>
    <recommendedName>
        <fullName evidence="4">Secreted protein</fullName>
    </recommendedName>
</protein>
<evidence type="ECO:0000256" key="1">
    <source>
        <dbReference type="SAM" id="Phobius"/>
    </source>
</evidence>
<gene>
    <name evidence="2" type="ORF">JOE57_002527</name>
</gene>
<reference evidence="2 3" key="1">
    <citation type="submission" date="2021-01" db="EMBL/GenBank/DDBJ databases">
        <title>Sequencing the genomes of 1000 actinobacteria strains.</title>
        <authorList>
            <person name="Klenk H.-P."/>
        </authorList>
    </citation>
    <scope>NUCLEOTIDE SEQUENCE [LARGE SCALE GENOMIC DNA]</scope>
    <source>
        <strain evidence="2 3">DSM 18662</strain>
    </source>
</reference>
<comment type="caution">
    <text evidence="2">The sequence shown here is derived from an EMBL/GenBank/DDBJ whole genome shotgun (WGS) entry which is preliminary data.</text>
</comment>
<accession>A0ABS2RN30</accession>
<proteinExistence type="predicted"/>
<keyword evidence="1" id="KW-1133">Transmembrane helix</keyword>
<dbReference type="EMBL" id="JAFBCF010000001">
    <property type="protein sequence ID" value="MBM7799606.1"/>
    <property type="molecule type" value="Genomic_DNA"/>
</dbReference>
<evidence type="ECO:0000313" key="2">
    <source>
        <dbReference type="EMBL" id="MBM7799606.1"/>
    </source>
</evidence>
<dbReference type="Proteomes" id="UP000704762">
    <property type="component" value="Unassembled WGS sequence"/>
</dbReference>
<name>A0ABS2RN30_9ACTN</name>
<organism evidence="2 3">
    <name type="scientific">Microlunatus panaciterrae</name>
    <dbReference type="NCBI Taxonomy" id="400768"/>
    <lineage>
        <taxon>Bacteria</taxon>
        <taxon>Bacillati</taxon>
        <taxon>Actinomycetota</taxon>
        <taxon>Actinomycetes</taxon>
        <taxon>Propionibacteriales</taxon>
        <taxon>Propionibacteriaceae</taxon>
        <taxon>Microlunatus</taxon>
    </lineage>
</organism>
<feature type="transmembrane region" description="Helical" evidence="1">
    <location>
        <begin position="40"/>
        <end position="59"/>
    </location>
</feature>
<keyword evidence="1" id="KW-0812">Transmembrane</keyword>
<evidence type="ECO:0008006" key="4">
    <source>
        <dbReference type="Google" id="ProtNLM"/>
    </source>
</evidence>
<keyword evidence="3" id="KW-1185">Reference proteome</keyword>